<dbReference type="InterPro" id="IPR002347">
    <property type="entry name" value="SDR_fam"/>
</dbReference>
<dbReference type="InterPro" id="IPR020904">
    <property type="entry name" value="Sc_DH/Rdtase_CS"/>
</dbReference>
<dbReference type="PROSITE" id="PS00061">
    <property type="entry name" value="ADH_SHORT"/>
    <property type="match status" value="1"/>
</dbReference>
<comment type="caution">
    <text evidence="3">The sequence shown here is derived from an EMBL/GenBank/DDBJ whole genome shotgun (WGS) entry which is preliminary data.</text>
</comment>
<dbReference type="GO" id="GO:0016616">
    <property type="term" value="F:oxidoreductase activity, acting on the CH-OH group of donors, NAD or NADP as acceptor"/>
    <property type="evidence" value="ECO:0007669"/>
    <property type="project" value="TreeGrafter"/>
</dbReference>
<evidence type="ECO:0000313" key="3">
    <source>
        <dbReference type="EMBL" id="OKL64329.1"/>
    </source>
</evidence>
<proteinExistence type="inferred from homology"/>
<evidence type="ECO:0000256" key="2">
    <source>
        <dbReference type="ARBA" id="ARBA00022857"/>
    </source>
</evidence>
<name>A0A225B8B1_TALAT</name>
<dbReference type="FunFam" id="3.40.50.720:FF:000084">
    <property type="entry name" value="Short-chain dehydrogenase reductase"/>
    <property type="match status" value="1"/>
</dbReference>
<gene>
    <name evidence="3" type="ORF">UA08_00890</name>
</gene>
<evidence type="ECO:0000256" key="1">
    <source>
        <dbReference type="ARBA" id="ARBA00006484"/>
    </source>
</evidence>
<dbReference type="EMBL" id="LFMY01000001">
    <property type="protein sequence ID" value="OKL64329.1"/>
    <property type="molecule type" value="Genomic_DNA"/>
</dbReference>
<keyword evidence="2" id="KW-0521">NADP</keyword>
<protein>
    <submittedName>
        <fullName evidence="3">Uncharacterized protein</fullName>
    </submittedName>
</protein>
<dbReference type="STRING" id="1441469.A0A225B8B1"/>
<sequence>MDISGIALVTGAGSGIGKACALTYARDGCAGLALLDINQDGLLATKKEIEEKAYTPGGKPLRVETYVLDVADEDQVNQTFDKVVNAFGRVDYVASAAGLAFKHKGGIAYAKTEDWKRVTDVNINGAFFVLRAATKQMLQQECILSVIDGRPLQRGSIVNFGSIQGHIATPLSTSYVASKHAIIGLTKTASEDYAKDGIRINAICPGYTYTPMTLNSPEIQKVMEEKVAVMTPMGRAAMAQEIADGVIYLSGGRSSYVTGTSLFVDGGYMQR</sequence>
<dbReference type="InterPro" id="IPR036291">
    <property type="entry name" value="NAD(P)-bd_dom_sf"/>
</dbReference>
<dbReference type="Gene3D" id="3.40.50.720">
    <property type="entry name" value="NAD(P)-binding Rossmann-like Domain"/>
    <property type="match status" value="1"/>
</dbReference>
<dbReference type="GeneID" id="31000645"/>
<accession>A0A225B8B1</accession>
<dbReference type="PANTHER" id="PTHR42760">
    <property type="entry name" value="SHORT-CHAIN DEHYDROGENASES/REDUCTASES FAMILY MEMBER"/>
    <property type="match status" value="1"/>
</dbReference>
<dbReference type="PRINTS" id="PR00081">
    <property type="entry name" value="GDHRDH"/>
</dbReference>
<dbReference type="AlphaFoldDB" id="A0A225B8B1"/>
<dbReference type="OrthoDB" id="5840532at2759"/>
<dbReference type="Pfam" id="PF13561">
    <property type="entry name" value="adh_short_C2"/>
    <property type="match status" value="1"/>
</dbReference>
<dbReference type="PRINTS" id="PR00080">
    <property type="entry name" value="SDRFAMILY"/>
</dbReference>
<comment type="similarity">
    <text evidence="1">Belongs to the short-chain dehydrogenases/reductases (SDR) family.</text>
</comment>
<evidence type="ECO:0000313" key="4">
    <source>
        <dbReference type="Proteomes" id="UP000214365"/>
    </source>
</evidence>
<dbReference type="SUPFAM" id="SSF51735">
    <property type="entry name" value="NAD(P)-binding Rossmann-fold domains"/>
    <property type="match status" value="1"/>
</dbReference>
<dbReference type="CDD" id="cd05233">
    <property type="entry name" value="SDR_c"/>
    <property type="match status" value="1"/>
</dbReference>
<organism evidence="3 4">
    <name type="scientific">Talaromyces atroroseus</name>
    <dbReference type="NCBI Taxonomy" id="1441469"/>
    <lineage>
        <taxon>Eukaryota</taxon>
        <taxon>Fungi</taxon>
        <taxon>Dikarya</taxon>
        <taxon>Ascomycota</taxon>
        <taxon>Pezizomycotina</taxon>
        <taxon>Eurotiomycetes</taxon>
        <taxon>Eurotiomycetidae</taxon>
        <taxon>Eurotiales</taxon>
        <taxon>Trichocomaceae</taxon>
        <taxon>Talaromyces</taxon>
        <taxon>Talaromyces sect. Trachyspermi</taxon>
    </lineage>
</organism>
<dbReference type="Proteomes" id="UP000214365">
    <property type="component" value="Unassembled WGS sequence"/>
</dbReference>
<reference evidence="3 4" key="1">
    <citation type="submission" date="2015-06" db="EMBL/GenBank/DDBJ databases">
        <title>Talaromyces atroroseus IBT 11181 draft genome.</title>
        <authorList>
            <person name="Rasmussen K.B."/>
            <person name="Rasmussen S."/>
            <person name="Petersen B."/>
            <person name="Sicheritz-Ponten T."/>
            <person name="Mortensen U.H."/>
            <person name="Thrane U."/>
        </authorList>
    </citation>
    <scope>NUCLEOTIDE SEQUENCE [LARGE SCALE GENOMIC DNA]</scope>
    <source>
        <strain evidence="3 4">IBT 11181</strain>
    </source>
</reference>
<dbReference type="RefSeq" id="XP_020124450.1">
    <property type="nucleotide sequence ID" value="XM_020260746.1"/>
</dbReference>
<keyword evidence="4" id="KW-1185">Reference proteome</keyword>